<dbReference type="AlphaFoldDB" id="A0A9D3RH93"/>
<dbReference type="FunFam" id="2.10.25.10:FF:000011">
    <property type="entry name" value="Cadherin EGF LAG seven-pass G-type receptor"/>
    <property type="match status" value="1"/>
</dbReference>
<evidence type="ECO:0000256" key="1">
    <source>
        <dbReference type="ARBA" id="ARBA00004651"/>
    </source>
</evidence>
<comment type="caution">
    <text evidence="22">The sequence shown here is derived from an EMBL/GenBank/DDBJ whole genome shotgun (WGS) entry which is preliminary data.</text>
</comment>
<dbReference type="Pfam" id="PF02793">
    <property type="entry name" value="HRM"/>
    <property type="match status" value="1"/>
</dbReference>
<keyword evidence="2" id="KW-0217">Developmental protein</keyword>
<dbReference type="Pfam" id="PF00002">
    <property type="entry name" value="7tm_2"/>
    <property type="match status" value="1"/>
</dbReference>
<feature type="transmembrane region" description="Helical" evidence="17">
    <location>
        <begin position="610"/>
        <end position="630"/>
    </location>
</feature>
<dbReference type="Gene3D" id="1.20.1070.10">
    <property type="entry name" value="Rhodopsin 7-helix transmembrane proteins"/>
    <property type="match status" value="1"/>
</dbReference>
<evidence type="ECO:0000259" key="20">
    <source>
        <dbReference type="PROSITE" id="PS50227"/>
    </source>
</evidence>
<evidence type="ECO:0000256" key="3">
    <source>
        <dbReference type="ARBA" id="ARBA00022475"/>
    </source>
</evidence>
<dbReference type="SUPFAM" id="SSF81321">
    <property type="entry name" value="Family A G protein-coupled receptor-like"/>
    <property type="match status" value="1"/>
</dbReference>
<evidence type="ECO:0000259" key="19">
    <source>
        <dbReference type="PROSITE" id="PS50221"/>
    </source>
</evidence>
<feature type="domain" description="G-protein coupled receptors family 2 profile 1" evidence="20">
    <location>
        <begin position="94"/>
        <end position="167"/>
    </location>
</feature>
<gene>
    <name evidence="22" type="ORF">ANANG_G00309980</name>
</gene>
<evidence type="ECO:0000313" key="22">
    <source>
        <dbReference type="EMBL" id="KAG5830381.1"/>
    </source>
</evidence>
<evidence type="ECO:0000256" key="17">
    <source>
        <dbReference type="SAM" id="Phobius"/>
    </source>
</evidence>
<dbReference type="SMART" id="SM00303">
    <property type="entry name" value="GPS"/>
    <property type="match status" value="1"/>
</dbReference>
<evidence type="ECO:0000256" key="5">
    <source>
        <dbReference type="ARBA" id="ARBA00022729"/>
    </source>
</evidence>
<feature type="transmembrane region" description="Helical" evidence="17">
    <location>
        <begin position="650"/>
        <end position="671"/>
    </location>
</feature>
<dbReference type="InterPro" id="IPR000832">
    <property type="entry name" value="GPCR_2_secretin-like"/>
</dbReference>
<dbReference type="EMBL" id="JAFIRN010000019">
    <property type="protein sequence ID" value="KAG5830381.1"/>
    <property type="molecule type" value="Genomic_DNA"/>
</dbReference>
<evidence type="ECO:0000256" key="6">
    <source>
        <dbReference type="ARBA" id="ARBA00022737"/>
    </source>
</evidence>
<sequence length="1058" mass="114689">MVGGPAVPQGLVGRASRATRPPRPCGCDVRKGFNSDCNKTTGECRCKDNYYKPEGEDACYPCECYALGALGRACHARSGQCRCKPGVIGRRCNQCDNPFAEVAAGGCQVVYEGCPKAFEAGIWWPKTKFGLPAAVPCPPGSVGTAVRHCSETQGWLRPELLDCTSLTFSRLAKMSDELHGNQTAMDGQRSESVARQLRNATDHTRGFYGNDLRTAHHLISQVLRHEARQRGFLLAATRDAQFHQNIVRAGSAILDPSNKEHWDLIQRSEGGSAHLLRDFEEYAGTVAQNMRKTYLKPFTIVTDNMILAVDYLDSSDPDRAKMPRFPEIQEPYPEDLESSVQFPEFTENAADGEADPTDEQPADPNPAANPATTPGGHAAPARKRRRAESAARCRSPWLPTRPVINTAVVSAVVHREGGPLPARLERPVTLEYRLLETEERSKPVCVFWNHSIPVGGPGGGTGGWSSRGCALASRNATHVSCRCSHLTSFAVLMDVSRREHGEVLPLKAVTYACLAVSLATLLLTLAVLAALRALRSNLHSIHKNLLGALFLSQLTFVVGITQTESPLLCSVAAMLLHYFPMCAFAWMFVEGLHVHRMLTEVRNIDHGRMRFYYTVGWGLPAIVTGLAMGLDPQGYGNPDFCWLSIHDTLIWSFLGPVAVVVLVNVVVFVLAGKAACGRRHRPFEKSGIISALRTAFLLLVLISATWLLGLLAVNSDVLVFHYLFAIFSCLQTTTTTVPEDSTTTRASLLTRSLNCSNTHTDEGALFRTPIGESTVSMESTVRSGQSHSGSYRIYTLRDGSRQKLGGSSSAAKAARGEGEPAFHRHRSKRRGSDSDSEVSGEERSGSYASSRSSDAEDDGAGPEPKWNNEREPLHSTPRVDSVSNHVKPYWPVATTTCSDSEGVGVGVPDELRAETKVRVELHPEGKLNHDGDPPPPDKEPPAEPPDQQGAPTAQPNSKLKPEHRKGILKNKIAYPPPLSDMKNMKNRPGEAVGLQPPHRIPDAVGAGVREGPRPSNGTNGVLIKPPREQPNGVVVALQGGVVNGGHASDSDGSNETSI</sequence>
<keyword evidence="11" id="KW-0675">Receptor</keyword>
<feature type="disulfide bond" evidence="15">
    <location>
        <begin position="62"/>
        <end position="74"/>
    </location>
</feature>
<dbReference type="PANTHER" id="PTHR12011:SF347">
    <property type="entry name" value="FI21270P1-RELATED"/>
    <property type="match status" value="1"/>
</dbReference>
<dbReference type="InterPro" id="IPR036445">
    <property type="entry name" value="GPCR_2_extracell_dom_sf"/>
</dbReference>
<protein>
    <recommendedName>
        <fullName evidence="24">Cadherin EGF LAG seven-pass G-type receptor 1</fullName>
    </recommendedName>
</protein>
<feature type="transmembrane region" description="Helical" evidence="17">
    <location>
        <begin position="692"/>
        <end position="713"/>
    </location>
</feature>
<dbReference type="Gene3D" id="2.60.220.50">
    <property type="match status" value="1"/>
</dbReference>
<evidence type="ECO:0000259" key="21">
    <source>
        <dbReference type="PROSITE" id="PS50261"/>
    </source>
</evidence>
<dbReference type="InterPro" id="IPR001879">
    <property type="entry name" value="GPCR_2_extracellular_dom"/>
</dbReference>
<feature type="compositionally biased region" description="Low complexity" evidence="16">
    <location>
        <begin position="365"/>
        <end position="379"/>
    </location>
</feature>
<keyword evidence="14 15" id="KW-0424">Laminin EGF-like domain</keyword>
<evidence type="ECO:0000256" key="8">
    <source>
        <dbReference type="ARBA" id="ARBA00023040"/>
    </source>
</evidence>
<evidence type="ECO:0000256" key="9">
    <source>
        <dbReference type="ARBA" id="ARBA00023136"/>
    </source>
</evidence>
<evidence type="ECO:0000256" key="11">
    <source>
        <dbReference type="ARBA" id="ARBA00023170"/>
    </source>
</evidence>
<comment type="subcellular location">
    <subcellularLocation>
        <location evidence="1">Cell membrane</location>
        <topology evidence="1">Multi-pass membrane protein</topology>
    </subcellularLocation>
</comment>
<feature type="domain" description="GAIN-B" evidence="19">
    <location>
        <begin position="332"/>
        <end position="499"/>
    </location>
</feature>
<keyword evidence="23" id="KW-1185">Reference proteome</keyword>
<dbReference type="Pfam" id="PF01825">
    <property type="entry name" value="GPS"/>
    <property type="match status" value="1"/>
</dbReference>
<dbReference type="PANTHER" id="PTHR12011">
    <property type="entry name" value="ADHESION G-PROTEIN COUPLED RECEPTOR"/>
    <property type="match status" value="1"/>
</dbReference>
<dbReference type="InterPro" id="IPR002049">
    <property type="entry name" value="LE_dom"/>
</dbReference>
<evidence type="ECO:0000256" key="12">
    <source>
        <dbReference type="ARBA" id="ARBA00023180"/>
    </source>
</evidence>
<evidence type="ECO:0000259" key="18">
    <source>
        <dbReference type="PROSITE" id="PS50027"/>
    </source>
</evidence>
<evidence type="ECO:0000256" key="13">
    <source>
        <dbReference type="ARBA" id="ARBA00023224"/>
    </source>
</evidence>
<feature type="compositionally biased region" description="Basic and acidic residues" evidence="16">
    <location>
        <begin position="909"/>
        <end position="941"/>
    </location>
</feature>
<dbReference type="PROSITE" id="PS50221">
    <property type="entry name" value="GAIN_B"/>
    <property type="match status" value="1"/>
</dbReference>
<evidence type="ECO:0000256" key="4">
    <source>
        <dbReference type="ARBA" id="ARBA00022692"/>
    </source>
</evidence>
<feature type="transmembrane region" description="Helical" evidence="17">
    <location>
        <begin position="508"/>
        <end position="531"/>
    </location>
</feature>
<dbReference type="PROSITE" id="PS50027">
    <property type="entry name" value="EGF_LAM_2"/>
    <property type="match status" value="1"/>
</dbReference>
<keyword evidence="12" id="KW-0325">Glycoprotein</keyword>
<comment type="caution">
    <text evidence="15">Lacks conserved residue(s) required for the propagation of feature annotation.</text>
</comment>
<proteinExistence type="predicted"/>
<dbReference type="PRINTS" id="PR00249">
    <property type="entry name" value="GPCRSECRETIN"/>
</dbReference>
<dbReference type="Gene3D" id="2.170.300.10">
    <property type="entry name" value="Tie2 ligand-binding domain superfamily"/>
    <property type="match status" value="1"/>
</dbReference>
<dbReference type="GO" id="GO:0007166">
    <property type="term" value="P:cell surface receptor signaling pathway"/>
    <property type="evidence" value="ECO:0007669"/>
    <property type="project" value="InterPro"/>
</dbReference>
<keyword evidence="9 17" id="KW-0472">Membrane</keyword>
<dbReference type="CDD" id="cd00055">
    <property type="entry name" value="EGF_Lam"/>
    <property type="match status" value="1"/>
</dbReference>
<dbReference type="SUPFAM" id="SSF57196">
    <property type="entry name" value="EGF/Laminin"/>
    <property type="match status" value="1"/>
</dbReference>
<dbReference type="Pfam" id="PF00053">
    <property type="entry name" value="EGF_laminin"/>
    <property type="match status" value="2"/>
</dbReference>
<name>A0A9D3RH93_ANGAN</name>
<dbReference type="Pfam" id="PF16489">
    <property type="entry name" value="GAIN"/>
    <property type="match status" value="1"/>
</dbReference>
<evidence type="ECO:0000256" key="10">
    <source>
        <dbReference type="ARBA" id="ARBA00023157"/>
    </source>
</evidence>
<feature type="compositionally biased region" description="Acidic residues" evidence="16">
    <location>
        <begin position="350"/>
        <end position="361"/>
    </location>
</feature>
<keyword evidence="7 17" id="KW-1133">Transmembrane helix</keyword>
<feature type="disulfide bond" evidence="15">
    <location>
        <begin position="83"/>
        <end position="92"/>
    </location>
</feature>
<evidence type="ECO:0008006" key="24">
    <source>
        <dbReference type="Google" id="ProtNLM"/>
    </source>
</evidence>
<feature type="disulfide bond" evidence="15">
    <location>
        <begin position="64"/>
        <end position="81"/>
    </location>
</feature>
<keyword evidence="3" id="KW-1003">Cell membrane</keyword>
<dbReference type="PROSITE" id="PS50227">
    <property type="entry name" value="G_PROTEIN_RECEP_F2_3"/>
    <property type="match status" value="1"/>
</dbReference>
<feature type="domain" description="Laminin EGF-like" evidence="18">
    <location>
        <begin position="62"/>
        <end position="109"/>
    </location>
</feature>
<keyword evidence="6" id="KW-0677">Repeat</keyword>
<feature type="transmembrane region" description="Helical" evidence="17">
    <location>
        <begin position="543"/>
        <end position="561"/>
    </location>
</feature>
<dbReference type="SMART" id="SM00180">
    <property type="entry name" value="EGF_Lam"/>
    <property type="match status" value="1"/>
</dbReference>
<evidence type="ECO:0000256" key="16">
    <source>
        <dbReference type="SAM" id="MobiDB-lite"/>
    </source>
</evidence>
<keyword evidence="8" id="KW-0297">G-protein coupled receptor</keyword>
<dbReference type="Gene3D" id="4.10.1240.10">
    <property type="entry name" value="GPCR, family 2, extracellular hormone receptor domain"/>
    <property type="match status" value="1"/>
</dbReference>
<dbReference type="InterPro" id="IPR000203">
    <property type="entry name" value="GPS"/>
</dbReference>
<dbReference type="FunFam" id="4.10.1240.10:FF:000021">
    <property type="entry name" value="Cadherin EGF LAG seven-pass G-type receptor"/>
    <property type="match status" value="1"/>
</dbReference>
<feature type="region of interest" description="Disordered" evidence="16">
    <location>
        <begin position="318"/>
        <end position="394"/>
    </location>
</feature>
<evidence type="ECO:0000256" key="2">
    <source>
        <dbReference type="ARBA" id="ARBA00022473"/>
    </source>
</evidence>
<dbReference type="GO" id="GO:0005886">
    <property type="term" value="C:plasma membrane"/>
    <property type="evidence" value="ECO:0007669"/>
    <property type="project" value="UniProtKB-SubCell"/>
</dbReference>
<evidence type="ECO:0000256" key="14">
    <source>
        <dbReference type="ARBA" id="ARBA00023292"/>
    </source>
</evidence>
<reference evidence="22" key="1">
    <citation type="submission" date="2021-01" db="EMBL/GenBank/DDBJ databases">
        <title>A chromosome-scale assembly of European eel, Anguilla anguilla.</title>
        <authorList>
            <person name="Henkel C."/>
            <person name="Jong-Raadsen S.A."/>
            <person name="Dufour S."/>
            <person name="Weltzien F.-A."/>
            <person name="Palstra A.P."/>
            <person name="Pelster B."/>
            <person name="Spaink H.P."/>
            <person name="Van Den Thillart G.E."/>
            <person name="Jansen H."/>
            <person name="Zahm M."/>
            <person name="Klopp C."/>
            <person name="Cedric C."/>
            <person name="Louis A."/>
            <person name="Berthelot C."/>
            <person name="Parey E."/>
            <person name="Roest Crollius H."/>
            <person name="Montfort J."/>
            <person name="Robinson-Rechavi M."/>
            <person name="Bucao C."/>
            <person name="Bouchez O."/>
            <person name="Gislard M."/>
            <person name="Lluch J."/>
            <person name="Milhes M."/>
            <person name="Lampietro C."/>
            <person name="Lopez Roques C."/>
            <person name="Donnadieu C."/>
            <person name="Braasch I."/>
            <person name="Desvignes T."/>
            <person name="Postlethwait J."/>
            <person name="Bobe J."/>
            <person name="Guiguen Y."/>
            <person name="Dirks R."/>
        </authorList>
    </citation>
    <scope>NUCLEOTIDE SEQUENCE</scope>
    <source>
        <strain evidence="22">Tag_6206</strain>
        <tissue evidence="22">Liver</tissue>
    </source>
</reference>
<dbReference type="PROSITE" id="PS50261">
    <property type="entry name" value="G_PROTEIN_RECEP_F2_4"/>
    <property type="match status" value="1"/>
</dbReference>
<dbReference type="InterPro" id="IPR032471">
    <property type="entry name" value="AGRL2-4_GAIN_subdom_A"/>
</dbReference>
<evidence type="ECO:0000256" key="15">
    <source>
        <dbReference type="PROSITE-ProRule" id="PRU00460"/>
    </source>
</evidence>
<evidence type="ECO:0000256" key="7">
    <source>
        <dbReference type="ARBA" id="ARBA00022989"/>
    </source>
</evidence>
<dbReference type="PROSITE" id="PS01248">
    <property type="entry name" value="EGF_LAM_1"/>
    <property type="match status" value="1"/>
</dbReference>
<feature type="region of interest" description="Disordered" evidence="16">
    <location>
        <begin position="1"/>
        <end position="22"/>
    </location>
</feature>
<keyword evidence="5" id="KW-0732">Signal</keyword>
<dbReference type="InterPro" id="IPR057244">
    <property type="entry name" value="GAIN_B"/>
</dbReference>
<feature type="domain" description="G-protein coupled receptors family 2 profile 2" evidence="21">
    <location>
        <begin position="506"/>
        <end position="743"/>
    </location>
</feature>
<keyword evidence="13" id="KW-0807">Transducer</keyword>
<feature type="transmembrane region" description="Helical" evidence="17">
    <location>
        <begin position="567"/>
        <end position="589"/>
    </location>
</feature>
<keyword evidence="10 15" id="KW-1015">Disulfide bond</keyword>
<keyword evidence="4 17" id="KW-0812">Transmembrane</keyword>
<dbReference type="GO" id="GO:0004930">
    <property type="term" value="F:G protein-coupled receptor activity"/>
    <property type="evidence" value="ECO:0007669"/>
    <property type="project" value="UniProtKB-KW"/>
</dbReference>
<organism evidence="22 23">
    <name type="scientific">Anguilla anguilla</name>
    <name type="common">European freshwater eel</name>
    <name type="synonym">Muraena anguilla</name>
    <dbReference type="NCBI Taxonomy" id="7936"/>
    <lineage>
        <taxon>Eukaryota</taxon>
        <taxon>Metazoa</taxon>
        <taxon>Chordata</taxon>
        <taxon>Craniata</taxon>
        <taxon>Vertebrata</taxon>
        <taxon>Euteleostomi</taxon>
        <taxon>Actinopterygii</taxon>
        <taxon>Neopterygii</taxon>
        <taxon>Teleostei</taxon>
        <taxon>Anguilliformes</taxon>
        <taxon>Anguillidae</taxon>
        <taxon>Anguilla</taxon>
    </lineage>
</organism>
<dbReference type="Proteomes" id="UP001044222">
    <property type="component" value="Chromosome 19"/>
</dbReference>
<dbReference type="SMART" id="SM00008">
    <property type="entry name" value="HormR"/>
    <property type="match status" value="1"/>
</dbReference>
<dbReference type="InterPro" id="IPR046338">
    <property type="entry name" value="GAIN_dom_sf"/>
</dbReference>
<accession>A0A9D3RH93</accession>
<evidence type="ECO:0000313" key="23">
    <source>
        <dbReference type="Proteomes" id="UP001044222"/>
    </source>
</evidence>
<feature type="region of interest" description="Disordered" evidence="16">
    <location>
        <begin position="801"/>
        <end position="1029"/>
    </location>
</feature>
<dbReference type="InterPro" id="IPR017981">
    <property type="entry name" value="GPCR_2-like_7TM"/>
</dbReference>